<dbReference type="AlphaFoldDB" id="A0A4P7BXC8"/>
<dbReference type="PANTHER" id="PTHR45947:SF3">
    <property type="entry name" value="SULFOQUINOVOSYL TRANSFERASE SQD2"/>
    <property type="match status" value="1"/>
</dbReference>
<name>A0A4P7BXC8_9GAMM</name>
<dbReference type="PANTHER" id="PTHR45947">
    <property type="entry name" value="SULFOQUINOVOSYL TRANSFERASE SQD2"/>
    <property type="match status" value="1"/>
</dbReference>
<keyword evidence="3" id="KW-0808">Transferase</keyword>
<evidence type="ECO:0000259" key="1">
    <source>
        <dbReference type="Pfam" id="PF00534"/>
    </source>
</evidence>
<evidence type="ECO:0000313" key="4">
    <source>
        <dbReference type="Proteomes" id="UP000294325"/>
    </source>
</evidence>
<organism evidence="3 4">
    <name type="scientific">Nitrosococcus wardiae</name>
    <dbReference type="NCBI Taxonomy" id="1814290"/>
    <lineage>
        <taxon>Bacteria</taxon>
        <taxon>Pseudomonadati</taxon>
        <taxon>Pseudomonadota</taxon>
        <taxon>Gammaproteobacteria</taxon>
        <taxon>Chromatiales</taxon>
        <taxon>Chromatiaceae</taxon>
        <taxon>Nitrosococcus</taxon>
    </lineage>
</organism>
<sequence length="427" mass="47145">MKICMLTNTFTPHVGGVARSVSNFTAEYRRLGHQVLVVAPLFEGTPLQEQDVIRIPAIQHFRGSDFSVPLPVPGKLAAALKQFAPDVLHSHHPFLLGDTALRIGAAQNLPVIFTYHTMYEQYTHYVPADSSRLKRFAIDLASGYCNLCDGVIVPSDSIARILRQRGVKVPMEVIPTGVEVEYFVRGDGQDFRRAKGIPADAFLVGHIGRLAPEKNLDFLSNAVAQFLLENEKARFLVAGDGPSAAEIKRLFESLGLGRRLDFMGILQGSDLVNAYHAMDVFVFASQSETQGLVLAEAMAASTPVVALDAPGVREVVIDHRNGRLLFQEDPKEFAVALSWMCSLTPAKRRNFEGAARETANHFSMTRCAHRALKFYNAMQAKVPSLKPIERSRWAIARHRIETEWEILRNIAAAVSDSVRTPSGNNST</sequence>
<reference evidence="3 4" key="1">
    <citation type="submission" date="2019-03" db="EMBL/GenBank/DDBJ databases">
        <title>The genome sequence of Nitrosococcus wardiae strain D1FHST reveals the archetypal metabolic capacity of ammonia-oxidizing Gammaproteobacteria.</title>
        <authorList>
            <person name="Wang L."/>
            <person name="Lim C.K."/>
            <person name="Hanson T.E."/>
            <person name="Dang H."/>
            <person name="Klotz M.G."/>
        </authorList>
    </citation>
    <scope>NUCLEOTIDE SEQUENCE [LARGE SCALE GENOMIC DNA]</scope>
    <source>
        <strain evidence="3 4">D1FHS</strain>
    </source>
</reference>
<keyword evidence="4" id="KW-1185">Reference proteome</keyword>
<feature type="domain" description="Glycosyltransferase subfamily 4-like N-terminal" evidence="2">
    <location>
        <begin position="14"/>
        <end position="181"/>
    </location>
</feature>
<dbReference type="InterPro" id="IPR028098">
    <property type="entry name" value="Glyco_trans_4-like_N"/>
</dbReference>
<dbReference type="Pfam" id="PF13439">
    <property type="entry name" value="Glyco_transf_4"/>
    <property type="match status" value="1"/>
</dbReference>
<dbReference type="EMBL" id="CP038033">
    <property type="protein sequence ID" value="QBQ54793.1"/>
    <property type="molecule type" value="Genomic_DNA"/>
</dbReference>
<dbReference type="Gene3D" id="3.40.50.2000">
    <property type="entry name" value="Glycogen Phosphorylase B"/>
    <property type="match status" value="2"/>
</dbReference>
<dbReference type="OrthoDB" id="9802525at2"/>
<evidence type="ECO:0000313" key="3">
    <source>
        <dbReference type="EMBL" id="QBQ54793.1"/>
    </source>
</evidence>
<dbReference type="InterPro" id="IPR050194">
    <property type="entry name" value="Glycosyltransferase_grp1"/>
</dbReference>
<dbReference type="GO" id="GO:0016757">
    <property type="term" value="F:glycosyltransferase activity"/>
    <property type="evidence" value="ECO:0007669"/>
    <property type="project" value="InterPro"/>
</dbReference>
<dbReference type="Proteomes" id="UP000294325">
    <property type="component" value="Chromosome"/>
</dbReference>
<protein>
    <submittedName>
        <fullName evidence="3">Glycosyltransferase family 4 protein</fullName>
    </submittedName>
</protein>
<gene>
    <name evidence="3" type="ORF">E3U44_09950</name>
</gene>
<dbReference type="Pfam" id="PF00534">
    <property type="entry name" value="Glycos_transf_1"/>
    <property type="match status" value="1"/>
</dbReference>
<proteinExistence type="predicted"/>
<dbReference type="InterPro" id="IPR001296">
    <property type="entry name" value="Glyco_trans_1"/>
</dbReference>
<dbReference type="KEGG" id="nwr:E3U44_09950"/>
<evidence type="ECO:0000259" key="2">
    <source>
        <dbReference type="Pfam" id="PF13439"/>
    </source>
</evidence>
<accession>A0A4P7BXC8</accession>
<dbReference type="SUPFAM" id="SSF53756">
    <property type="entry name" value="UDP-Glycosyltransferase/glycogen phosphorylase"/>
    <property type="match status" value="1"/>
</dbReference>
<feature type="domain" description="Glycosyl transferase family 1" evidence="1">
    <location>
        <begin position="190"/>
        <end position="357"/>
    </location>
</feature>